<gene>
    <name evidence="8" type="ORF">DICPUDRAFT_84303</name>
</gene>
<feature type="transmembrane region" description="Helical" evidence="6">
    <location>
        <begin position="205"/>
        <end position="225"/>
    </location>
</feature>
<feature type="non-terminal residue" evidence="8">
    <location>
        <position position="1"/>
    </location>
</feature>
<dbReference type="Proteomes" id="UP000001064">
    <property type="component" value="Unassembled WGS sequence"/>
</dbReference>
<feature type="transmembrane region" description="Helical" evidence="6">
    <location>
        <begin position="163"/>
        <end position="184"/>
    </location>
</feature>
<dbReference type="InterPro" id="IPR051572">
    <property type="entry name" value="VTC_Complex_Subunit"/>
</dbReference>
<sequence>NNLINNNSVGSVGSNSLLLPPPPQKVVQNIKPKKGSVYDNEIQALTKRRANSASSNGGKNYSSSNDDSGNNKKQKKTTFDKNAGGGIGGNNSDNEGGKKKKKNLSAIAAAEGKKIPVWRKVLSDDSKLFSNERTWMSWVGTTFSLGAIGTSIITFFGTESLSLFTGLCLWIIAIGFLVYSYIIFRLRRRAIINKVAGPFDDRYGPIALIVMVMFAITLFLVFFIVKKPKALAER</sequence>
<dbReference type="VEuPathDB" id="AmoebaDB:DICPUDRAFT_84303"/>
<dbReference type="PANTHER" id="PTHR46140:SF1">
    <property type="entry name" value="VACUOLAR TRANSPORTER CHAPERONE COMPLEX SUBUNIT 4-RELATED"/>
    <property type="match status" value="1"/>
</dbReference>
<accession>F1A280</accession>
<name>F1A280_DICPU</name>
<organism evidence="8 9">
    <name type="scientific">Dictyostelium purpureum</name>
    <name type="common">Slime mold</name>
    <dbReference type="NCBI Taxonomy" id="5786"/>
    <lineage>
        <taxon>Eukaryota</taxon>
        <taxon>Amoebozoa</taxon>
        <taxon>Evosea</taxon>
        <taxon>Eumycetozoa</taxon>
        <taxon>Dictyostelia</taxon>
        <taxon>Dictyosteliales</taxon>
        <taxon>Dictyosteliaceae</taxon>
        <taxon>Dictyostelium</taxon>
    </lineage>
</organism>
<proteinExistence type="predicted"/>
<comment type="subcellular location">
    <subcellularLocation>
        <location evidence="1">Endomembrane system</location>
        <topology evidence="1">Multi-pass membrane protein</topology>
    </subcellularLocation>
</comment>
<keyword evidence="2 6" id="KW-0812">Transmembrane</keyword>
<feature type="region of interest" description="Disordered" evidence="5">
    <location>
        <begin position="47"/>
        <end position="100"/>
    </location>
</feature>
<feature type="transmembrane region" description="Helical" evidence="6">
    <location>
        <begin position="135"/>
        <end position="157"/>
    </location>
</feature>
<feature type="compositionally biased region" description="Low complexity" evidence="5">
    <location>
        <begin position="51"/>
        <end position="68"/>
    </location>
</feature>
<dbReference type="GeneID" id="10505098"/>
<feature type="region of interest" description="Disordered" evidence="5">
    <location>
        <begin position="1"/>
        <end position="34"/>
    </location>
</feature>
<evidence type="ECO:0000256" key="3">
    <source>
        <dbReference type="ARBA" id="ARBA00022989"/>
    </source>
</evidence>
<dbReference type="EMBL" id="GL871402">
    <property type="protein sequence ID" value="EGC29692.1"/>
    <property type="molecule type" value="Genomic_DNA"/>
</dbReference>
<keyword evidence="4 6" id="KW-0472">Membrane</keyword>
<evidence type="ECO:0000313" key="9">
    <source>
        <dbReference type="Proteomes" id="UP000001064"/>
    </source>
</evidence>
<feature type="compositionally biased region" description="Low complexity" evidence="5">
    <location>
        <begin position="1"/>
        <end position="18"/>
    </location>
</feature>
<evidence type="ECO:0000256" key="1">
    <source>
        <dbReference type="ARBA" id="ARBA00004127"/>
    </source>
</evidence>
<feature type="domain" description="DUF202" evidence="7">
    <location>
        <begin position="129"/>
        <end position="190"/>
    </location>
</feature>
<reference evidence="9" key="1">
    <citation type="journal article" date="2011" name="Genome Biol.">
        <title>Comparative genomics of the social amoebae Dictyostelium discoideum and Dictyostelium purpureum.</title>
        <authorList>
            <consortium name="US DOE Joint Genome Institute (JGI-PGF)"/>
            <person name="Sucgang R."/>
            <person name="Kuo A."/>
            <person name="Tian X."/>
            <person name="Salerno W."/>
            <person name="Parikh A."/>
            <person name="Feasley C.L."/>
            <person name="Dalin E."/>
            <person name="Tu H."/>
            <person name="Huang E."/>
            <person name="Barry K."/>
            <person name="Lindquist E."/>
            <person name="Shapiro H."/>
            <person name="Bruce D."/>
            <person name="Schmutz J."/>
            <person name="Salamov A."/>
            <person name="Fey P."/>
            <person name="Gaudet P."/>
            <person name="Anjard C."/>
            <person name="Babu M.M."/>
            <person name="Basu S."/>
            <person name="Bushmanova Y."/>
            <person name="van der Wel H."/>
            <person name="Katoh-Kurasawa M."/>
            <person name="Dinh C."/>
            <person name="Coutinho P.M."/>
            <person name="Saito T."/>
            <person name="Elias M."/>
            <person name="Schaap P."/>
            <person name="Kay R.R."/>
            <person name="Henrissat B."/>
            <person name="Eichinger L."/>
            <person name="Rivero F."/>
            <person name="Putnam N.H."/>
            <person name="West C.M."/>
            <person name="Loomis W.F."/>
            <person name="Chisholm R.L."/>
            <person name="Shaulsky G."/>
            <person name="Strassmann J.E."/>
            <person name="Queller D.C."/>
            <person name="Kuspa A."/>
            <person name="Grigoriev I.V."/>
        </authorList>
    </citation>
    <scope>NUCLEOTIDE SEQUENCE [LARGE SCALE GENOMIC DNA]</scope>
    <source>
        <strain evidence="9">QSDP1</strain>
    </source>
</reference>
<dbReference type="AlphaFoldDB" id="F1A280"/>
<dbReference type="InterPro" id="IPR003807">
    <property type="entry name" value="DUF202"/>
</dbReference>
<dbReference type="RefSeq" id="XP_003293774.1">
    <property type="nucleotide sequence ID" value="XM_003293726.1"/>
</dbReference>
<dbReference type="STRING" id="5786.F1A280"/>
<evidence type="ECO:0000256" key="2">
    <source>
        <dbReference type="ARBA" id="ARBA00022692"/>
    </source>
</evidence>
<evidence type="ECO:0000256" key="4">
    <source>
        <dbReference type="ARBA" id="ARBA00023136"/>
    </source>
</evidence>
<dbReference type="OrthoDB" id="2243669at2759"/>
<dbReference type="FunCoup" id="F1A280">
    <property type="interactions" value="937"/>
</dbReference>
<dbReference type="PANTHER" id="PTHR46140">
    <property type="entry name" value="VACUOLAR TRANSPORTER CHAPERONE 1-RELATED"/>
    <property type="match status" value="1"/>
</dbReference>
<evidence type="ECO:0000313" key="8">
    <source>
        <dbReference type="EMBL" id="EGC29692.1"/>
    </source>
</evidence>
<dbReference type="OMA" id="MVMFAIT"/>
<evidence type="ECO:0000256" key="5">
    <source>
        <dbReference type="SAM" id="MobiDB-lite"/>
    </source>
</evidence>
<keyword evidence="9" id="KW-1185">Reference proteome</keyword>
<evidence type="ECO:0000256" key="6">
    <source>
        <dbReference type="SAM" id="Phobius"/>
    </source>
</evidence>
<dbReference type="Pfam" id="PF02656">
    <property type="entry name" value="DUF202"/>
    <property type="match status" value="1"/>
</dbReference>
<dbReference type="eggNOG" id="KOG4580">
    <property type="taxonomic scope" value="Eukaryota"/>
</dbReference>
<protein>
    <recommendedName>
        <fullName evidence="7">DUF202 domain-containing protein</fullName>
    </recommendedName>
</protein>
<dbReference type="KEGG" id="dpp:DICPUDRAFT_84303"/>
<dbReference type="GO" id="GO:0012505">
    <property type="term" value="C:endomembrane system"/>
    <property type="evidence" value="ECO:0007669"/>
    <property type="project" value="UniProtKB-SubCell"/>
</dbReference>
<keyword evidence="3 6" id="KW-1133">Transmembrane helix</keyword>
<dbReference type="InParanoid" id="F1A280"/>
<evidence type="ECO:0000259" key="7">
    <source>
        <dbReference type="Pfam" id="PF02656"/>
    </source>
</evidence>